<reference evidence="1 2" key="1">
    <citation type="journal article" date="2019" name="Sci. Rep.">
        <title>Orb-weaving spider Araneus ventricosus genome elucidates the spidroin gene catalogue.</title>
        <authorList>
            <person name="Kono N."/>
            <person name="Nakamura H."/>
            <person name="Ohtoshi R."/>
            <person name="Moran D.A.P."/>
            <person name="Shinohara A."/>
            <person name="Yoshida Y."/>
            <person name="Fujiwara M."/>
            <person name="Mori M."/>
            <person name="Tomita M."/>
            <person name="Arakawa K."/>
        </authorList>
    </citation>
    <scope>NUCLEOTIDE SEQUENCE [LARGE SCALE GENOMIC DNA]</scope>
</reference>
<dbReference type="PANTHER" id="PTHR46409:SF1">
    <property type="entry name" value="HTH PSQ-TYPE DOMAIN-CONTAINING PROTEIN"/>
    <property type="match status" value="1"/>
</dbReference>
<evidence type="ECO:0000313" key="1">
    <source>
        <dbReference type="EMBL" id="GBM66983.1"/>
    </source>
</evidence>
<comment type="caution">
    <text evidence="1">The sequence shown here is derived from an EMBL/GenBank/DDBJ whole genome shotgun (WGS) entry which is preliminary data.</text>
</comment>
<sequence>MSPNTSLKQERTLSSHELIDWQNWEKTKPPLTMGISDEALKQDGVPAQVLDFQNYPCHTQSVERCVKLVTGVSAAVCGATKRD</sequence>
<dbReference type="OrthoDB" id="6617942at2759"/>
<organism evidence="1 2">
    <name type="scientific">Araneus ventricosus</name>
    <name type="common">Orbweaver spider</name>
    <name type="synonym">Epeira ventricosa</name>
    <dbReference type="NCBI Taxonomy" id="182803"/>
    <lineage>
        <taxon>Eukaryota</taxon>
        <taxon>Metazoa</taxon>
        <taxon>Ecdysozoa</taxon>
        <taxon>Arthropoda</taxon>
        <taxon>Chelicerata</taxon>
        <taxon>Arachnida</taxon>
        <taxon>Araneae</taxon>
        <taxon>Araneomorphae</taxon>
        <taxon>Entelegynae</taxon>
        <taxon>Araneoidea</taxon>
        <taxon>Araneidae</taxon>
        <taxon>Araneus</taxon>
    </lineage>
</organism>
<accession>A0A4Y2HPC2</accession>
<dbReference type="AlphaFoldDB" id="A0A4Y2HPC2"/>
<dbReference type="Proteomes" id="UP000499080">
    <property type="component" value="Unassembled WGS sequence"/>
</dbReference>
<dbReference type="PANTHER" id="PTHR46409">
    <property type="entry name" value="HTH PSQ-TYPE DOMAIN-CONTAINING PROTEIN"/>
    <property type="match status" value="1"/>
</dbReference>
<proteinExistence type="predicted"/>
<evidence type="ECO:0000313" key="2">
    <source>
        <dbReference type="Proteomes" id="UP000499080"/>
    </source>
</evidence>
<protein>
    <submittedName>
        <fullName evidence="1">Uncharacterized protein</fullName>
    </submittedName>
</protein>
<name>A0A4Y2HPC2_ARAVE</name>
<keyword evidence="2" id="KW-1185">Reference proteome</keyword>
<dbReference type="EMBL" id="BGPR01002055">
    <property type="protein sequence ID" value="GBM66983.1"/>
    <property type="molecule type" value="Genomic_DNA"/>
</dbReference>
<gene>
    <name evidence="1" type="ORF">AVEN_111005_1</name>
</gene>